<feature type="domain" description="3-hydroxyisobutyrate dehydrogenase-like NAD-binding" evidence="6">
    <location>
        <begin position="163"/>
        <end position="285"/>
    </location>
</feature>
<dbReference type="InterPro" id="IPR006115">
    <property type="entry name" value="6PGDH_NADP-bd"/>
</dbReference>
<dbReference type="GO" id="GO:0016491">
    <property type="term" value="F:oxidoreductase activity"/>
    <property type="evidence" value="ECO:0007669"/>
    <property type="project" value="UniProtKB-KW"/>
</dbReference>
<keyword evidence="8" id="KW-1185">Reference proteome</keyword>
<dbReference type="InterPro" id="IPR015815">
    <property type="entry name" value="HIBADH-related"/>
</dbReference>
<dbReference type="OrthoDB" id="3185659at2"/>
<evidence type="ECO:0000256" key="4">
    <source>
        <dbReference type="PIRSR" id="PIRSR000103-1"/>
    </source>
</evidence>
<evidence type="ECO:0000256" key="3">
    <source>
        <dbReference type="ARBA" id="ARBA00023027"/>
    </source>
</evidence>
<dbReference type="InterPro" id="IPR036291">
    <property type="entry name" value="NAD(P)-bd_dom_sf"/>
</dbReference>
<evidence type="ECO:0000256" key="2">
    <source>
        <dbReference type="ARBA" id="ARBA00023002"/>
    </source>
</evidence>
<dbReference type="AlphaFoldDB" id="A0A4T2BGW5"/>
<evidence type="ECO:0000259" key="6">
    <source>
        <dbReference type="Pfam" id="PF14833"/>
    </source>
</evidence>
<evidence type="ECO:0000256" key="1">
    <source>
        <dbReference type="ARBA" id="ARBA00009080"/>
    </source>
</evidence>
<keyword evidence="3" id="KW-0520">NAD</keyword>
<feature type="domain" description="6-phosphogluconate dehydrogenase NADP-binding" evidence="5">
    <location>
        <begin position="5"/>
        <end position="160"/>
    </location>
</feature>
<dbReference type="Gene3D" id="3.40.50.720">
    <property type="entry name" value="NAD(P)-binding Rossmann-like Domain"/>
    <property type="match status" value="1"/>
</dbReference>
<dbReference type="Proteomes" id="UP000306192">
    <property type="component" value="Unassembled WGS sequence"/>
</dbReference>
<dbReference type="InterPro" id="IPR013328">
    <property type="entry name" value="6PGD_dom2"/>
</dbReference>
<proteinExistence type="inferred from homology"/>
<dbReference type="Pfam" id="PF03446">
    <property type="entry name" value="NAD_binding_2"/>
    <property type="match status" value="1"/>
</dbReference>
<feature type="active site" evidence="4">
    <location>
        <position position="169"/>
    </location>
</feature>
<dbReference type="PANTHER" id="PTHR43060">
    <property type="entry name" value="3-HYDROXYISOBUTYRATE DEHYDROGENASE-LIKE 1, MITOCHONDRIAL-RELATED"/>
    <property type="match status" value="1"/>
</dbReference>
<dbReference type="GO" id="GO:0050661">
    <property type="term" value="F:NADP binding"/>
    <property type="evidence" value="ECO:0007669"/>
    <property type="project" value="InterPro"/>
</dbReference>
<dbReference type="Pfam" id="PF14833">
    <property type="entry name" value="NAD_binding_11"/>
    <property type="match status" value="1"/>
</dbReference>
<organism evidence="7 8">
    <name type="scientific">Subtercola vilae</name>
    <dbReference type="NCBI Taxonomy" id="2056433"/>
    <lineage>
        <taxon>Bacteria</taxon>
        <taxon>Bacillati</taxon>
        <taxon>Actinomycetota</taxon>
        <taxon>Actinomycetes</taxon>
        <taxon>Micrococcales</taxon>
        <taxon>Microbacteriaceae</taxon>
        <taxon>Subtercola</taxon>
    </lineage>
</organism>
<dbReference type="InterPro" id="IPR008927">
    <property type="entry name" value="6-PGluconate_DH-like_C_sf"/>
</dbReference>
<protein>
    <submittedName>
        <fullName evidence="7">NAD(P)-dependent oxidoreductase</fullName>
    </submittedName>
</protein>
<evidence type="ECO:0000313" key="8">
    <source>
        <dbReference type="Proteomes" id="UP000306192"/>
    </source>
</evidence>
<keyword evidence="2" id="KW-0560">Oxidoreductase</keyword>
<reference evidence="7 8" key="1">
    <citation type="journal article" date="2019" name="Microorganisms">
        <title>Systematic Affiliation and Genome Analysis of Subtercola vilae DB165(T) with Particular Emphasis on Cold Adaptation of an Isolate from a High-Altitude Cold Volcano Lake.</title>
        <authorList>
            <person name="Villalobos A.S."/>
            <person name="Wiese J."/>
            <person name="Imhoff J.F."/>
            <person name="Dorador C."/>
            <person name="Keller A."/>
            <person name="Hentschel U."/>
        </authorList>
    </citation>
    <scope>NUCLEOTIDE SEQUENCE [LARGE SCALE GENOMIC DNA]</scope>
    <source>
        <strain evidence="7 8">DB165</strain>
    </source>
</reference>
<sequence>MTTLFIGLGKMGGPMARQYAAAFNTTLYDVGPAATQLADELGVRALETLDTVPEEIDTVILMVPNSRIVESIMLTGDRLLEKLPEGALVIDMSSSVPTSTQMLAARAAEHGIGYVDAPVSGGTAKAVTGQLAIIVGGEPTAVERAMPHLEPMAGSILVVGPSGSGHAAKALNNLLSATNIAAAAEILTISTKFGIDPAVMVNVLNASTGRSQATEVKFPKHILTGTWDSGFGMDLMIKDLGIARDLAAETGTESPLTATTFEIANTARETVGGELPDHTELARYYELRNDITFTPSQ</sequence>
<dbReference type="SUPFAM" id="SSF51735">
    <property type="entry name" value="NAD(P)-binding Rossmann-fold domains"/>
    <property type="match status" value="1"/>
</dbReference>
<dbReference type="EMBL" id="QYRT01000060">
    <property type="protein sequence ID" value="TIH29572.1"/>
    <property type="molecule type" value="Genomic_DNA"/>
</dbReference>
<dbReference type="PANTHER" id="PTHR43060:SF15">
    <property type="entry name" value="3-HYDROXYISOBUTYRATE DEHYDROGENASE-LIKE 1, MITOCHONDRIAL-RELATED"/>
    <property type="match status" value="1"/>
</dbReference>
<dbReference type="GO" id="GO:0051287">
    <property type="term" value="F:NAD binding"/>
    <property type="evidence" value="ECO:0007669"/>
    <property type="project" value="InterPro"/>
</dbReference>
<name>A0A4T2BGW5_9MICO</name>
<gene>
    <name evidence="7" type="ORF">D4765_17845</name>
</gene>
<evidence type="ECO:0000259" key="5">
    <source>
        <dbReference type="Pfam" id="PF03446"/>
    </source>
</evidence>
<dbReference type="PIRSF" id="PIRSF000103">
    <property type="entry name" value="HIBADH"/>
    <property type="match status" value="1"/>
</dbReference>
<comment type="caution">
    <text evidence="7">The sequence shown here is derived from an EMBL/GenBank/DDBJ whole genome shotgun (WGS) entry which is preliminary data.</text>
</comment>
<comment type="similarity">
    <text evidence="1">Belongs to the HIBADH-related family.</text>
</comment>
<dbReference type="InterPro" id="IPR029154">
    <property type="entry name" value="HIBADH-like_NADP-bd"/>
</dbReference>
<dbReference type="Gene3D" id="1.10.1040.10">
    <property type="entry name" value="N-(1-d-carboxylethyl)-l-norvaline Dehydrogenase, domain 2"/>
    <property type="match status" value="1"/>
</dbReference>
<dbReference type="RefSeq" id="WP_136643662.1">
    <property type="nucleotide sequence ID" value="NZ_QYRT01000060.1"/>
</dbReference>
<evidence type="ECO:0000313" key="7">
    <source>
        <dbReference type="EMBL" id="TIH29572.1"/>
    </source>
</evidence>
<accession>A0A4T2BGW5</accession>
<dbReference type="SUPFAM" id="SSF48179">
    <property type="entry name" value="6-phosphogluconate dehydrogenase C-terminal domain-like"/>
    <property type="match status" value="1"/>
</dbReference>